<dbReference type="PaxDb" id="67767-A0A0J7L7Z2"/>
<gene>
    <name evidence="3" type="ORF">RF55_1011</name>
</gene>
<evidence type="ECO:0000313" key="4">
    <source>
        <dbReference type="Proteomes" id="UP000036403"/>
    </source>
</evidence>
<dbReference type="AlphaFoldDB" id="A0A0J7L7Z2"/>
<keyword evidence="3" id="KW-0547">Nucleotide-binding</keyword>
<evidence type="ECO:0000259" key="2">
    <source>
        <dbReference type="Pfam" id="PF13087"/>
    </source>
</evidence>
<dbReference type="GO" id="GO:0004386">
    <property type="term" value="F:helicase activity"/>
    <property type="evidence" value="ECO:0007669"/>
    <property type="project" value="UniProtKB-KW"/>
</dbReference>
<comment type="caution">
    <text evidence="3">The sequence shown here is derived from an EMBL/GenBank/DDBJ whole genome shotgun (WGS) entry which is preliminary data.</text>
</comment>
<dbReference type="InterPro" id="IPR041677">
    <property type="entry name" value="DNA2/NAM7_AAA_11"/>
</dbReference>
<accession>A0A0J7L7Z2</accession>
<reference evidence="3 4" key="1">
    <citation type="submission" date="2015-04" db="EMBL/GenBank/DDBJ databases">
        <title>Lasius niger genome sequencing.</title>
        <authorList>
            <person name="Konorov E.A."/>
            <person name="Nikitin M.A."/>
            <person name="Kirill M.V."/>
            <person name="Chang P."/>
        </authorList>
    </citation>
    <scope>NUCLEOTIDE SEQUENCE [LARGE SCALE GENOMIC DNA]</scope>
    <source>
        <tissue evidence="3">Whole</tissue>
    </source>
</reference>
<evidence type="ECO:0000313" key="3">
    <source>
        <dbReference type="EMBL" id="KMR00776.1"/>
    </source>
</evidence>
<organism evidence="3 4">
    <name type="scientific">Lasius niger</name>
    <name type="common">Black garden ant</name>
    <dbReference type="NCBI Taxonomy" id="67767"/>
    <lineage>
        <taxon>Eukaryota</taxon>
        <taxon>Metazoa</taxon>
        <taxon>Ecdysozoa</taxon>
        <taxon>Arthropoda</taxon>
        <taxon>Hexapoda</taxon>
        <taxon>Insecta</taxon>
        <taxon>Pterygota</taxon>
        <taxon>Neoptera</taxon>
        <taxon>Endopterygota</taxon>
        <taxon>Hymenoptera</taxon>
        <taxon>Apocrita</taxon>
        <taxon>Aculeata</taxon>
        <taxon>Formicoidea</taxon>
        <taxon>Formicidae</taxon>
        <taxon>Formicinae</taxon>
        <taxon>Lasius</taxon>
        <taxon>Lasius</taxon>
    </lineage>
</organism>
<dbReference type="OrthoDB" id="5988104at2759"/>
<dbReference type="CDD" id="cd18808">
    <property type="entry name" value="SF1_C_Upf1"/>
    <property type="match status" value="1"/>
</dbReference>
<protein>
    <submittedName>
        <fullName evidence="3">Putative helicase with zinc finger domain-like protein</fullName>
    </submittedName>
</protein>
<keyword evidence="4" id="KW-1185">Reference proteome</keyword>
<proteinExistence type="predicted"/>
<dbReference type="Gene3D" id="3.40.50.300">
    <property type="entry name" value="P-loop containing nucleotide triphosphate hydrolases"/>
    <property type="match status" value="2"/>
</dbReference>
<feature type="domain" description="DNA2/NAM7 helicase-like C-terminal" evidence="2">
    <location>
        <begin position="658"/>
        <end position="820"/>
    </location>
</feature>
<dbReference type="Proteomes" id="UP000036403">
    <property type="component" value="Unassembled WGS sequence"/>
</dbReference>
<feature type="domain" description="DNA2/NAM7 helicase helicase" evidence="1">
    <location>
        <begin position="573"/>
        <end position="649"/>
    </location>
</feature>
<dbReference type="Pfam" id="PF13087">
    <property type="entry name" value="AAA_12"/>
    <property type="match status" value="1"/>
</dbReference>
<dbReference type="SUPFAM" id="SSF52540">
    <property type="entry name" value="P-loop containing nucleoside triphosphate hydrolases"/>
    <property type="match status" value="1"/>
</dbReference>
<dbReference type="InterPro" id="IPR041679">
    <property type="entry name" value="DNA2/NAM7-like_C"/>
</dbReference>
<dbReference type="GO" id="GO:0035194">
    <property type="term" value="P:regulatory ncRNA-mediated post-transcriptional gene silencing"/>
    <property type="evidence" value="ECO:0007669"/>
    <property type="project" value="TreeGrafter"/>
</dbReference>
<dbReference type="InterPro" id="IPR047187">
    <property type="entry name" value="SF1_C_Upf1"/>
</dbReference>
<evidence type="ECO:0000259" key="1">
    <source>
        <dbReference type="Pfam" id="PF13086"/>
    </source>
</evidence>
<feature type="domain" description="DNA2/NAM7 helicase helicase" evidence="1">
    <location>
        <begin position="435"/>
        <end position="530"/>
    </location>
</feature>
<sequence>MADTIDNRNVVNGTATYLTDFPERMRRGWFKSVEPNTILTCESLSDVYIRVNGGVNCRIVGKRGVYEWRFMVVAAGDKQLRNVALISDDYRANFVLKSVQESGSEIGVTNGQEWHNPRASIDDRSTKRHYSVTIAFTASKYGTYRQNVIFGFKCCSTLLQRICADYLPIEDYGRIQTATNYQLSQIPSRWTNPYAFYSPFMQNHANLREVKLSKIYPHPDKQNFFLTQDTLSDNRLTPQNYRGRMHEMITVEEIARHEQLSRYNQVSWLRLMSEYVLFNCDGSTVAKYTPPGELFAQLPIARDILEDTKSGRLLQRSCNTVLIKLWDKNLENSDMIFEAHIEDKCSQSIFVRLSKECVTFWNLEEHMELEVEMRFVLSRLNFCEWHLAVDSLEHLDLVFLKDKHREIDNQIIHSFMQVDAGNLRILSSLFLDKLLNQEQKQAVAAIALSTTRTSSPPVLLLGPFGTGKTFTIAHVLRMLVKNSDNRILLCTHSNSAADLYIKEFFHVWYKADKHPRLKPIRIYYKMRALNTVGEQHVASNPLIIKGRIVIWLCFAIQVHPVVQQYCLMDEHGRFREPVERDLEDCGLIVTTLTTSSCLISLNLSLTHIVIDEAAQAIECEALIALTLANQDTRLILAGDQMQLAPEIYSILACERGLGVSLLERMYEFYSPEHPYRIHLCQNYRAHADIIKYTSEMFYEGMVKPANTELLKHPTIKPLTFYAVRGEEEQISYSTGYHHVREAEELANRVLELKNTWPTQEWGPYNEGSIGVLSYYHEQVQRLRVELRRRQLFDVSVERVLNVQGKQFTAVFISTVRTTTSDRYRYYNRSEALQHTLDNNVGIDIDKSFPLLQILSRDEVVGDPVALLTIGSCKQLWKKYLEAADLYGMDRKELQAHLNKVPKLQISPLNPHAREFFPRRPPLCFVQYIQVPVWYPVIYPPHPPM</sequence>
<dbReference type="InterPro" id="IPR027417">
    <property type="entry name" value="P-loop_NTPase"/>
</dbReference>
<dbReference type="EMBL" id="LBMM01000330">
    <property type="protein sequence ID" value="KMR00776.1"/>
    <property type="molecule type" value="Genomic_DNA"/>
</dbReference>
<dbReference type="GO" id="GO:0043186">
    <property type="term" value="C:P granule"/>
    <property type="evidence" value="ECO:0007669"/>
    <property type="project" value="TreeGrafter"/>
</dbReference>
<dbReference type="GO" id="GO:0005829">
    <property type="term" value="C:cytosol"/>
    <property type="evidence" value="ECO:0007669"/>
    <property type="project" value="TreeGrafter"/>
</dbReference>
<keyword evidence="3" id="KW-0067">ATP-binding</keyword>
<dbReference type="InterPro" id="IPR045055">
    <property type="entry name" value="DNA2/NAM7-like"/>
</dbReference>
<keyword evidence="3" id="KW-0378">Hydrolase</keyword>
<keyword evidence="3" id="KW-0347">Helicase</keyword>
<dbReference type="Pfam" id="PF13086">
    <property type="entry name" value="AAA_11"/>
    <property type="match status" value="2"/>
</dbReference>
<dbReference type="STRING" id="67767.A0A0J7L7Z2"/>
<dbReference type="PANTHER" id="PTHR10887:SF365">
    <property type="entry name" value="HELICASE WITH ZINC FINGER DOMAIN-RELATED"/>
    <property type="match status" value="1"/>
</dbReference>
<dbReference type="PANTHER" id="PTHR10887">
    <property type="entry name" value="DNA2/NAM7 HELICASE FAMILY"/>
    <property type="match status" value="1"/>
</dbReference>
<name>A0A0J7L7Z2_LASNI</name>